<proteinExistence type="predicted"/>
<accession>A0AC58S990</accession>
<evidence type="ECO:0000313" key="2">
    <source>
        <dbReference type="RefSeq" id="XP_075081552.1"/>
    </source>
</evidence>
<organism evidence="1 2">
    <name type="scientific">Nicotiana tabacum</name>
    <name type="common">Common tobacco</name>
    <dbReference type="NCBI Taxonomy" id="4097"/>
    <lineage>
        <taxon>Eukaryota</taxon>
        <taxon>Viridiplantae</taxon>
        <taxon>Streptophyta</taxon>
        <taxon>Embryophyta</taxon>
        <taxon>Tracheophyta</taxon>
        <taxon>Spermatophyta</taxon>
        <taxon>Magnoliopsida</taxon>
        <taxon>eudicotyledons</taxon>
        <taxon>Gunneridae</taxon>
        <taxon>Pentapetalae</taxon>
        <taxon>asterids</taxon>
        <taxon>lamiids</taxon>
        <taxon>Solanales</taxon>
        <taxon>Solanaceae</taxon>
        <taxon>Nicotianoideae</taxon>
        <taxon>Nicotianeae</taxon>
        <taxon>Nicotiana</taxon>
    </lineage>
</organism>
<protein>
    <submittedName>
        <fullName evidence="2">LOW QUALITY PROTEIN: uncharacterized protein LOC107825183</fullName>
    </submittedName>
</protein>
<name>A0AC58S990_TOBAC</name>
<evidence type="ECO:0000313" key="1">
    <source>
        <dbReference type="Proteomes" id="UP000790787"/>
    </source>
</evidence>
<keyword evidence="1" id="KW-1185">Reference proteome</keyword>
<reference evidence="2" key="2">
    <citation type="submission" date="2025-08" db="UniProtKB">
        <authorList>
            <consortium name="RefSeq"/>
        </authorList>
    </citation>
    <scope>IDENTIFICATION</scope>
    <source>
        <tissue evidence="2">Leaf</tissue>
    </source>
</reference>
<sequence>MEGVSSSTSMKKRAWPKDDFIDLVFSWSIENIFDETLYENQVEKIPESFESVDHYLGSFYFPLLEETRADIAASLEVIDQAPFAELISFDELKPHGALLFDVKVDYWRYIFSDGKEPYRTLPGDIVIISDAKPETASDLQRLGWNWSFASVTNISDNENNDLNASTNFKVKVARDIGISKGVQKSFYIVFLINSIPNKRVWNALGMRKNLDIIEKVLCSGHEKQCGNKCDVCSTSINDGPAGEVGNSLLTKLNDSQANAILTSLDTLKCRHKPSIELIWGPPGTGKTKTTSVMLFILLRMKYRTLTCAPTNVAITQVASRLVKLVRESLKNHSAEMDIVCPLGDILLVGNKDRLKVGHDIEEIYLDYRVDRLVECLGPLTGWKHCISSMSGFLEDCVSQYHIYVENESIKLKELADQEEAQKEKAKISSLIDFARSWFNSTASSLRRCMLVFCTHLSVCFIQEENFERMVRLISLLDCLEGMLFQENVGSKELEELFSCKQTIKVSSEAVLDELSLRSLRSQCLGLLKDVRQSLGKLSLPGAMSKESIKEFCFQMASLVFCTASSSYKLHSLDIEPFDLLVVDEAAQLKECESVITIQLQGLTHTVLVGDECQLPATVKSRVSEEAGFGRSLFERLSSLGHFKHLLNIQYRMHPSISQFPNSNFYHNQIHDAPDVKYKTYEKRYLPGRCFGPYSFINVPLAKEELDDVGHSRRNMVEVALVMKIVHNLFKAWSSSRKKLSIGVISPYYAQILAIQGKLGQKYDNLEGFEVKVKSIDGFQGGEEDIVILSTVRSNRGGSIGFLSSFQRTNVALTRARHCLWILGNEQTLLERNSVWQALILDAKSRLCFFHAAEDNDMRTTILNVKKEYDQLDDLLNPESILFKCQRWKVLFSDNFRKSFVKLASSRLRMSVINLLVKLASGWRPKKRNADSISESSSQIVKQFKVEGRYVVCTVDIQKESTYTQVLKVWDILPLEEVTKLLRRLDSISSMYTDEFISLCKEKCLEGDLEVPKSWKLCRDIIQYKSVTASELNNETTGAVDGRSYVENSRVSESLLLMKFYSLSSGVVNHFLSNHHGEELDLPFEVTNEEREIIQFSRSSFILGRSGTGKTTVLTMKLLQKEQLHHNAVERLNVAGEKDVSQRAEDIGFRRHEENEENQCVREANRATLRQLFVTVSPKLCYAVKQQISQLKSFICGESFSAESSLLETDDLDGTTHFRDIPDSFIDIPYMKYPLVITFRKFLMMLDGTIGHSYFDRFHLKWELSEDKSLRSITLQTFIREKEVNYDRFCSLYWPHFSTHLTKNLDSSRVFTEILSYIKGGLKAGDFPDGKLSKEAYISMSEYRVSTVSAEQRERIYSIFQDYEKMKIESGEYDLADLVNDLHLRLKYQYLDGDKIDFVYIDEVQDLTMRQIALFKYICRNVDEGFVFSGDTAQTIARGIDFRFEDIRNLFYSDFVMESKGEEVVGRRCKGHLSRVFQLIQNFRTHAGVLKLAQSVIDLLCHYFPQSVDFLKPETSLIYGEAPVLLKPGADENAILTIFGNSGSIGGKVIGFGAEQVILVRDESAKKEISGCIGRQALILTIVECKGLEFQDVLLYNFFGSSPLRNQWRVVYEFMKEQGLLDLSFPSFCEARHNVLCSELKQLYVAITRTRQRLWICENIEEFSKPMFDYWKRLCLVETREIDDSLAQAMQSSSSPEEWKSRGVKLFWEKNYEMAIMCFEKAGEKNWEKRAKAAGFRAAAERIRDSNPKEAFTYLREAAEIFDSIGRFESAAECFYDLREYERAGKIYLEKCGKPELAKAAECFTLAGCYEQAAGVYAKGNYFAECLLVCTKGKCFDLGLKYVEYWKQYAGKGNTAGKEAPEIDKIEMEFLENCAFNYCELNDRESMMKFVKAFPSMDTKRKFLKSRECLDELLLLEEELGNFTEAAEIAWLEGNILREADLIGKARDFDKASSLILLYVLSNSLWVPGSKGWPPKSFTQKEELLQRLISFARHGSNFEAMYIVVKVLSNESSDWSTVKHLFIASQKCKCLIAEMLCCRKILDVHFESNAAKYDWHDMESVNIQSSEELISCSQVSIRTLLLFWNLWKKNIIGLLDSLDVLDVEEFGENRNFCDFCLNYFGARQQLNDLNVTYVLLHPAAEWVKKIHPSFIRRSKKMEFIDSRHFIYAARNHWHAELLLVGLKVLETLESLYKSTATSMSLFQQSICLLNIYEIAKFLNESKGKHLDSKSFEWRIRNFLMQSFKYFDNVFPLDPRQSMVENMISLRRTELSSDLLEEFVLQDTNNKGLLSYGQIGRTVMILLASGGHSEDLYKKIVGKIPTEPWKSFMEILGSKKSTERTEEERTEESVSVNPICEGKTLESHEAFSSSNSDLECCRKSLNNPSEVLDLVFVQKFSEALQDTFNANWIRLNDYISPGCFLYLVERFLILASQRRGSFFTTRSSLVEWLISEQSEVLPTSRLAINTQSLENFYYSILVMVKQFIFDKVGTVEWISRSKISVNAYYKLFVLRLVVILCLLCVNCGKYYDVLYQVLSNNDVRNQLPKYFYGVLRQGMKRNYLQTSEVGEAFRNASDPLLFVSLGENDTRKYSNVIPVQLGTNCNREDIIDSLFPARIGSQTPNTTVPKVMTNQFTTSPSNYGNQPKSLIMPLSEVTPLSEQILQMNWALFHEISDFLKLISSSENDGTFANISVVVQKVKEEINTHINFLTAAITLPAGKKLYAGEDMIKELHLMLQELKQLHSLLETSDSEVASAERLLKSLLSRKPKLETLLSQCIVPEDNNDCEEKGNTVCGEVEKIELPSATTNVESNNQVAERKQPGKGKKSKKHKGKGKKK</sequence>
<dbReference type="RefSeq" id="XP_075081552.1">
    <property type="nucleotide sequence ID" value="XM_075225451.1"/>
</dbReference>
<gene>
    <name evidence="2" type="primary">LOC107825183</name>
</gene>
<dbReference type="Proteomes" id="UP000790787">
    <property type="component" value="Chromosome 11"/>
</dbReference>
<reference evidence="1" key="1">
    <citation type="journal article" date="2014" name="Nat. Commun.">
        <title>The tobacco genome sequence and its comparison with those of tomato and potato.</title>
        <authorList>
            <person name="Sierro N."/>
            <person name="Battey J.N."/>
            <person name="Ouadi S."/>
            <person name="Bakaher N."/>
            <person name="Bovet L."/>
            <person name="Willig A."/>
            <person name="Goepfert S."/>
            <person name="Peitsch M.C."/>
            <person name="Ivanov N.V."/>
        </authorList>
    </citation>
    <scope>NUCLEOTIDE SEQUENCE [LARGE SCALE GENOMIC DNA]</scope>
</reference>